<dbReference type="Gene3D" id="3.30.200.20">
    <property type="entry name" value="Phosphorylase Kinase, domain 1"/>
    <property type="match status" value="1"/>
</dbReference>
<organism evidence="4 5">
    <name type="scientific">Brevibacterium pityocampae</name>
    <dbReference type="NCBI Taxonomy" id="506594"/>
    <lineage>
        <taxon>Bacteria</taxon>
        <taxon>Bacillati</taxon>
        <taxon>Actinomycetota</taxon>
        <taxon>Actinomycetes</taxon>
        <taxon>Micrococcales</taxon>
        <taxon>Brevibacteriaceae</taxon>
        <taxon>Brevibacterium</taxon>
    </lineage>
</organism>
<protein>
    <recommendedName>
        <fullName evidence="6">Phosphotransferase family protein</fullName>
    </recommendedName>
</protein>
<feature type="domain" description="Aminoglycoside phosphotransferase" evidence="2">
    <location>
        <begin position="45"/>
        <end position="291"/>
    </location>
</feature>
<comment type="caution">
    <text evidence="4">The sequence shown here is derived from an EMBL/GenBank/DDBJ whole genome shotgun (WGS) entry which is preliminary data.</text>
</comment>
<feature type="compositionally biased region" description="Low complexity" evidence="1">
    <location>
        <begin position="363"/>
        <end position="380"/>
    </location>
</feature>
<dbReference type="CDD" id="cd05154">
    <property type="entry name" value="ACAD10_11_N-like"/>
    <property type="match status" value="1"/>
</dbReference>
<proteinExistence type="predicted"/>
<dbReference type="InterPro" id="IPR011009">
    <property type="entry name" value="Kinase-like_dom_sf"/>
</dbReference>
<dbReference type="Proteomes" id="UP001500642">
    <property type="component" value="Unassembled WGS sequence"/>
</dbReference>
<evidence type="ECO:0000313" key="4">
    <source>
        <dbReference type="EMBL" id="GAA4385630.1"/>
    </source>
</evidence>
<feature type="region of interest" description="Disordered" evidence="1">
    <location>
        <begin position="1"/>
        <end position="22"/>
    </location>
</feature>
<dbReference type="PANTHER" id="PTHR21310:SF57">
    <property type="entry name" value="BLR2944 PROTEIN"/>
    <property type="match status" value="1"/>
</dbReference>
<evidence type="ECO:0000259" key="3">
    <source>
        <dbReference type="Pfam" id="PF19802"/>
    </source>
</evidence>
<reference evidence="5" key="1">
    <citation type="journal article" date="2019" name="Int. J. Syst. Evol. Microbiol.">
        <title>The Global Catalogue of Microorganisms (GCM) 10K type strain sequencing project: providing services to taxonomists for standard genome sequencing and annotation.</title>
        <authorList>
            <consortium name="The Broad Institute Genomics Platform"/>
            <consortium name="The Broad Institute Genome Sequencing Center for Infectious Disease"/>
            <person name="Wu L."/>
            <person name="Ma J."/>
        </authorList>
    </citation>
    <scope>NUCLEOTIDE SEQUENCE [LARGE SCALE GENOMIC DNA]</scope>
    <source>
        <strain evidence="5">JCM 17808</strain>
    </source>
</reference>
<name>A0ABP8J5W7_9MICO</name>
<accession>A0ABP8J5W7</accession>
<keyword evidence="5" id="KW-1185">Reference proteome</keyword>
<sequence>MGADGPTAAHPPQADSSRPTASTHLARALSRILGTPVHEVAVSTLAGGASREILRFDARTADGTLTCVLRADHRGNEAPEANAAEAAVLAAAGHAEVPCARLIHDDTAGELIGTPALLLEHVTGEAIARRILRDERFAAARTALPDDLARAAARIHAIDPAAVARAELTRLSDPVERLAADYREIGIVRPVIEVSLRRLAETRPPAGGESLVHGDFRLGNLMVDESGLAAVLDWELAHLGDPDEDLGYLCMRAWRFGGPGEVAGLGDLDAFLDAYAEASGRRPDTAAVRWWQARATLWWAIGTLRQMQRAHEEHPNELELLAIGRRCAEQEHDLLRLLFADHLAPAPEAHPAAESIPTGSGGPAPAVTADAAHGAHAAPSGPALTADDLFSAPTADELLGALSRWLTRDVVAGDGSVTAFRGRVARNVVDLVRRQRSLEPAALAEVSAGLARLGVAGEHGLAQLIREGADPADLAALIPVLDTATRWRLRTSNPAHLQET</sequence>
<evidence type="ECO:0000313" key="5">
    <source>
        <dbReference type="Proteomes" id="UP001500642"/>
    </source>
</evidence>
<evidence type="ECO:0008006" key="6">
    <source>
        <dbReference type="Google" id="ProtNLM"/>
    </source>
</evidence>
<dbReference type="RefSeq" id="WP_345029958.1">
    <property type="nucleotide sequence ID" value="NZ_BAABGL010000003.1"/>
</dbReference>
<dbReference type="SUPFAM" id="SSF56112">
    <property type="entry name" value="Protein kinase-like (PK-like)"/>
    <property type="match status" value="1"/>
</dbReference>
<gene>
    <name evidence="4" type="ORF">GCM10023167_07610</name>
</gene>
<evidence type="ECO:0000256" key="1">
    <source>
        <dbReference type="SAM" id="MobiDB-lite"/>
    </source>
</evidence>
<dbReference type="Gene3D" id="3.90.1200.10">
    <property type="match status" value="1"/>
</dbReference>
<dbReference type="Pfam" id="PF01636">
    <property type="entry name" value="APH"/>
    <property type="match status" value="1"/>
</dbReference>
<dbReference type="EMBL" id="BAABGL010000003">
    <property type="protein sequence ID" value="GAA4385630.1"/>
    <property type="molecule type" value="Genomic_DNA"/>
</dbReference>
<dbReference type="PANTHER" id="PTHR21310">
    <property type="entry name" value="AMINOGLYCOSIDE PHOSPHOTRANSFERASE-RELATED-RELATED"/>
    <property type="match status" value="1"/>
</dbReference>
<dbReference type="InterPro" id="IPR051678">
    <property type="entry name" value="AGP_Transferase"/>
</dbReference>
<evidence type="ECO:0000259" key="2">
    <source>
        <dbReference type="Pfam" id="PF01636"/>
    </source>
</evidence>
<feature type="region of interest" description="Disordered" evidence="1">
    <location>
        <begin position="348"/>
        <end position="380"/>
    </location>
</feature>
<dbReference type="InterPro" id="IPR041726">
    <property type="entry name" value="ACAD10_11_N"/>
</dbReference>
<dbReference type="Pfam" id="PF19802">
    <property type="entry name" value="DUF6285"/>
    <property type="match status" value="1"/>
</dbReference>
<feature type="domain" description="DUF6285" evidence="3">
    <location>
        <begin position="418"/>
        <end position="495"/>
    </location>
</feature>
<dbReference type="InterPro" id="IPR046252">
    <property type="entry name" value="DUF6285"/>
</dbReference>
<dbReference type="InterPro" id="IPR002575">
    <property type="entry name" value="Aminoglycoside_PTrfase"/>
</dbReference>